<dbReference type="EMBL" id="MPPL01000001">
    <property type="protein sequence ID" value="OKS85896.1"/>
    <property type="molecule type" value="Genomic_DNA"/>
</dbReference>
<dbReference type="NCBIfam" id="TIGR04057">
    <property type="entry name" value="SusC_RagA_signa"/>
    <property type="match status" value="1"/>
</dbReference>
<feature type="domain" description="TonB-dependent receptor-like beta-barrel" evidence="10">
    <location>
        <begin position="451"/>
        <end position="946"/>
    </location>
</feature>
<sequence>MEKRIKYAHYSKWIPGTILLCLQICISFSCFGQQKPSFILKGHIKLPDGLQLQVSVRSSKNGYTQSDSTGYFSMPLHAMPDTLKFSAVGLKTQYEVIKNPVSFLNINMEAATQMLNEVVINTGYQQVRANEINGSVSQISETMLNARPGTNILNRVLGQSTGLLLNIGKSNGNPQNTTNLSIRGLGTINGPLDPLIVLDGFIYEGDISNVNPLDVESVSLLKDAAAASIWGSRAGNGVIVIITKKGRYNQPIAIGFNANVIVQQLPNLMAHNQMSSTDYIAVERKMFDAGYFDDQISNSPYQALSPAVEIMLAQRSGKINSTVANAQLDALSKQDSRSAYLKEFYTHAITQQYGLNVRGGGSNYKFLLSGAYDKVLSETYQKNNKVNIGLTQEFRAGKNLTLSGRVYFTSLETASGRPAYNSLSVGGRILPYLSFRDAQGNALPLATAYRGAYTDTAGNGKLLDWKYYPADDYQHNTVNTSRWDIFASTGLKYKLTSFLDFDLSYQYQRQHDETVGLSDAQSYRARNLINTYTQLNRTTGILTYPIPLGGIQSLDLGNVSSSTARGQFNLNKTLGQHSLTAIAGAETRSANTDGKSAIWYGYNADPLTYSNVDLVNSYPEFLTGNYTQIGSGNNLTSTQYRFMSLYANAAYSFKKRYTLSGSARRDGSNIFGANTNDRWKPLWSTGLGWLLSDEPFYRLDWLPELRIKATYGTSGNVDLTRTALPVATYATNSVTGLPITRITSINNPDLKWEQLSQWNIGTDFTIKDRRLQGSVSYFVKHGTNLYGPALYDYTTWGGSKELVRNIAEMKGYGVETELHSLNLQRSSFRWQTDTYFNFNISKTVQYNNSYTTGLYNILASGSSITPLVGKPLYAIAVYKWAGLDAAGNPQGYLNGKPSINYTAMALEASSSGDNLVYIGSATPTYYGNLINSFFWKEFSLSFNMSYRLGYYTMKPTINYSRLIANGTGNSDYSLRWQKPGDEASTTVPAFVYPANQDRDYFYADSQPNVIKADNIRLDYINLGYRLDVSKMKLPFRSVDLYASMQNVGILWRANHLGLDPDYLNTLSPVRSLTFGLRSNF</sequence>
<accession>A0A1Q5ZVX4</accession>
<dbReference type="InterPro" id="IPR023996">
    <property type="entry name" value="TonB-dep_OMP_SusC/RagA"/>
</dbReference>
<dbReference type="InterPro" id="IPR000531">
    <property type="entry name" value="Beta-barrel_TonB"/>
</dbReference>
<keyword evidence="13" id="KW-1185">Reference proteome</keyword>
<comment type="similarity">
    <text evidence="8 9">Belongs to the TonB-dependent receptor family.</text>
</comment>
<evidence type="ECO:0000259" key="11">
    <source>
        <dbReference type="Pfam" id="PF07715"/>
    </source>
</evidence>
<feature type="domain" description="TonB-dependent receptor plug" evidence="11">
    <location>
        <begin position="130"/>
        <end position="238"/>
    </location>
</feature>
<evidence type="ECO:0000313" key="13">
    <source>
        <dbReference type="Proteomes" id="UP000186720"/>
    </source>
</evidence>
<proteinExistence type="inferred from homology"/>
<dbReference type="Pfam" id="PF00593">
    <property type="entry name" value="TonB_dep_Rec_b-barrel"/>
    <property type="match status" value="1"/>
</dbReference>
<evidence type="ECO:0000256" key="1">
    <source>
        <dbReference type="ARBA" id="ARBA00004571"/>
    </source>
</evidence>
<comment type="caution">
    <text evidence="12">The sequence shown here is derived from an EMBL/GenBank/DDBJ whole genome shotgun (WGS) entry which is preliminary data.</text>
</comment>
<dbReference type="InterPro" id="IPR036942">
    <property type="entry name" value="Beta-barrel_TonB_sf"/>
</dbReference>
<evidence type="ECO:0000256" key="3">
    <source>
        <dbReference type="ARBA" id="ARBA00022452"/>
    </source>
</evidence>
<evidence type="ECO:0000256" key="9">
    <source>
        <dbReference type="RuleBase" id="RU003357"/>
    </source>
</evidence>
<dbReference type="Pfam" id="PF07715">
    <property type="entry name" value="Plug"/>
    <property type="match status" value="1"/>
</dbReference>
<dbReference type="InterPro" id="IPR039426">
    <property type="entry name" value="TonB-dep_rcpt-like"/>
</dbReference>
<keyword evidence="2 8" id="KW-0813">Transport</keyword>
<dbReference type="Gene3D" id="2.40.170.20">
    <property type="entry name" value="TonB-dependent receptor, beta-barrel domain"/>
    <property type="match status" value="1"/>
</dbReference>
<dbReference type="SUPFAM" id="SSF56935">
    <property type="entry name" value="Porins"/>
    <property type="match status" value="1"/>
</dbReference>
<dbReference type="InterPro" id="IPR023997">
    <property type="entry name" value="TonB-dep_OMP_SusC/RagA_CS"/>
</dbReference>
<dbReference type="PROSITE" id="PS52016">
    <property type="entry name" value="TONB_DEPENDENT_REC_3"/>
    <property type="match status" value="1"/>
</dbReference>
<dbReference type="Proteomes" id="UP000186720">
    <property type="component" value="Unassembled WGS sequence"/>
</dbReference>
<keyword evidence="7 8" id="KW-0998">Cell outer membrane</keyword>
<evidence type="ECO:0000259" key="10">
    <source>
        <dbReference type="Pfam" id="PF00593"/>
    </source>
</evidence>
<keyword evidence="4 8" id="KW-0812">Transmembrane</keyword>
<dbReference type="RefSeq" id="WP_074488669.1">
    <property type="nucleotide sequence ID" value="NZ_FPAM01000002.1"/>
</dbReference>
<evidence type="ECO:0000256" key="4">
    <source>
        <dbReference type="ARBA" id="ARBA00022692"/>
    </source>
</evidence>
<dbReference type="STRING" id="1302689.RG47T_1342"/>
<evidence type="ECO:0000256" key="2">
    <source>
        <dbReference type="ARBA" id="ARBA00022448"/>
    </source>
</evidence>
<dbReference type="AlphaFoldDB" id="A0A1Q5ZVX4"/>
<dbReference type="InterPro" id="IPR012910">
    <property type="entry name" value="Plug_dom"/>
</dbReference>
<evidence type="ECO:0000256" key="6">
    <source>
        <dbReference type="ARBA" id="ARBA00023136"/>
    </source>
</evidence>
<reference evidence="12 13" key="1">
    <citation type="submission" date="2016-11" db="EMBL/GenBank/DDBJ databases">
        <title>Whole Genome Sequencing of Mucilaginibacter polytrichastri RG4-7(T) isolated from the moss sample.</title>
        <authorList>
            <person name="Li Y."/>
        </authorList>
    </citation>
    <scope>NUCLEOTIDE SEQUENCE [LARGE SCALE GENOMIC DNA]</scope>
    <source>
        <strain evidence="12 13">RG4-7</strain>
    </source>
</reference>
<keyword evidence="5 9" id="KW-0798">TonB box</keyword>
<evidence type="ECO:0000256" key="8">
    <source>
        <dbReference type="PROSITE-ProRule" id="PRU01360"/>
    </source>
</evidence>
<dbReference type="Gene3D" id="2.170.130.10">
    <property type="entry name" value="TonB-dependent receptor, plug domain"/>
    <property type="match status" value="1"/>
</dbReference>
<evidence type="ECO:0000256" key="7">
    <source>
        <dbReference type="ARBA" id="ARBA00023237"/>
    </source>
</evidence>
<gene>
    <name evidence="12" type="ORF">RG47T_1342</name>
</gene>
<dbReference type="PROSITE" id="PS51257">
    <property type="entry name" value="PROKAR_LIPOPROTEIN"/>
    <property type="match status" value="1"/>
</dbReference>
<dbReference type="InterPro" id="IPR037066">
    <property type="entry name" value="Plug_dom_sf"/>
</dbReference>
<comment type="subcellular location">
    <subcellularLocation>
        <location evidence="1 8">Cell outer membrane</location>
        <topology evidence="1 8">Multi-pass membrane protein</topology>
    </subcellularLocation>
</comment>
<evidence type="ECO:0000256" key="5">
    <source>
        <dbReference type="ARBA" id="ARBA00023077"/>
    </source>
</evidence>
<evidence type="ECO:0008006" key="14">
    <source>
        <dbReference type="Google" id="ProtNLM"/>
    </source>
</evidence>
<dbReference type="NCBIfam" id="TIGR04056">
    <property type="entry name" value="OMP_RagA_SusC"/>
    <property type="match status" value="1"/>
</dbReference>
<organism evidence="12 13">
    <name type="scientific">Mucilaginibacter polytrichastri</name>
    <dbReference type="NCBI Taxonomy" id="1302689"/>
    <lineage>
        <taxon>Bacteria</taxon>
        <taxon>Pseudomonadati</taxon>
        <taxon>Bacteroidota</taxon>
        <taxon>Sphingobacteriia</taxon>
        <taxon>Sphingobacteriales</taxon>
        <taxon>Sphingobacteriaceae</taxon>
        <taxon>Mucilaginibacter</taxon>
    </lineage>
</organism>
<dbReference type="GO" id="GO:0009279">
    <property type="term" value="C:cell outer membrane"/>
    <property type="evidence" value="ECO:0007669"/>
    <property type="project" value="UniProtKB-SubCell"/>
</dbReference>
<keyword evidence="3 8" id="KW-1134">Transmembrane beta strand</keyword>
<protein>
    <recommendedName>
        <fullName evidence="14">TonB-dependent receptor plug domain-containing protein</fullName>
    </recommendedName>
</protein>
<keyword evidence="6 8" id="KW-0472">Membrane</keyword>
<evidence type="ECO:0000313" key="12">
    <source>
        <dbReference type="EMBL" id="OKS85896.1"/>
    </source>
</evidence>
<dbReference type="OrthoDB" id="9768177at2"/>
<name>A0A1Q5ZVX4_9SPHI</name>